<feature type="domain" description="MADF" evidence="4">
    <location>
        <begin position="35"/>
        <end position="132"/>
    </location>
</feature>
<keyword evidence="2" id="KW-0479">Metal-binding</keyword>
<evidence type="ECO:0000256" key="1">
    <source>
        <dbReference type="ARBA" id="ARBA00001968"/>
    </source>
</evidence>
<protein>
    <recommendedName>
        <fullName evidence="4">MADF domain-containing protein</fullName>
    </recommendedName>
</protein>
<dbReference type="GO" id="GO:0046872">
    <property type="term" value="F:metal ion binding"/>
    <property type="evidence" value="ECO:0007669"/>
    <property type="project" value="UniProtKB-KW"/>
</dbReference>
<gene>
    <name evidence="5" type="ORF">QR680_014384</name>
</gene>
<dbReference type="InterPro" id="IPR006578">
    <property type="entry name" value="MADF-dom"/>
</dbReference>
<dbReference type="InterPro" id="IPR027806">
    <property type="entry name" value="HARBI1_dom"/>
</dbReference>
<evidence type="ECO:0000313" key="5">
    <source>
        <dbReference type="EMBL" id="KAK0419881.1"/>
    </source>
</evidence>
<dbReference type="Pfam" id="PF13359">
    <property type="entry name" value="DDE_Tnp_4"/>
    <property type="match status" value="1"/>
</dbReference>
<evidence type="ECO:0000259" key="4">
    <source>
        <dbReference type="PROSITE" id="PS51029"/>
    </source>
</evidence>
<dbReference type="PROSITE" id="PS51029">
    <property type="entry name" value="MADF"/>
    <property type="match status" value="1"/>
</dbReference>
<evidence type="ECO:0000256" key="2">
    <source>
        <dbReference type="ARBA" id="ARBA00022723"/>
    </source>
</evidence>
<organism evidence="5 6">
    <name type="scientific">Steinernema hermaphroditum</name>
    <dbReference type="NCBI Taxonomy" id="289476"/>
    <lineage>
        <taxon>Eukaryota</taxon>
        <taxon>Metazoa</taxon>
        <taxon>Ecdysozoa</taxon>
        <taxon>Nematoda</taxon>
        <taxon>Chromadorea</taxon>
        <taxon>Rhabditida</taxon>
        <taxon>Tylenchina</taxon>
        <taxon>Panagrolaimomorpha</taxon>
        <taxon>Strongyloidoidea</taxon>
        <taxon>Steinernematidae</taxon>
        <taxon>Steinernema</taxon>
    </lineage>
</organism>
<proteinExistence type="predicted"/>
<feature type="region of interest" description="Disordered" evidence="3">
    <location>
        <begin position="161"/>
        <end position="191"/>
    </location>
</feature>
<dbReference type="AlphaFoldDB" id="A0AA39M332"/>
<evidence type="ECO:0000313" key="6">
    <source>
        <dbReference type="Proteomes" id="UP001175271"/>
    </source>
</evidence>
<keyword evidence="6" id="KW-1185">Reference proteome</keyword>
<sequence length="499" mass="56274">MTDREFTPPDERLSPDLEVVSAQRKDLTDDDLKIRLIGLVEERPVIWKVQSDDLKLKDERIKALADIASVLNSEFCVHYDGSTVAKEFKKLKYSYGRAKAAGKTGEGADDAKRRKNAFRYTAEMTFLQQNDHAMDKQRVVVGTGDEELLYEAQAMSSCSADESDVAASQKKTTTPISRTPRKRRRRESDIEDIDKAMLETVQNLTGKLTSEQKTAETLVGETIASTLLEVGKKNPSLALRMKRELFELCFKFEEELLLLYKSSIPFDIETTFSGSLPTCIGGVDGKYFAINAPTGEGSVYYNHKLFHSIIGLAWVDANYKLIFFDVGSPGRCSDAGVYKSSPVAAKVRSGQAGIPNDRRLGNYDLPFVFVTDQGFKLSKHVLRPFSQRDALRDKVKNEFNYRLSRARRVTENCFCILMVDGGVFFPEAGLLGWLRGVQHDGEQRYRPVVLDQERISLLEEKHQLKISVRGRRKAFLPIFNIFTVTASSPGLLPELRTFF</sequence>
<accession>A0AA39M332</accession>
<dbReference type="EMBL" id="JAUCMV010000002">
    <property type="protein sequence ID" value="KAK0419881.1"/>
    <property type="molecule type" value="Genomic_DNA"/>
</dbReference>
<dbReference type="SMART" id="SM00595">
    <property type="entry name" value="MADF"/>
    <property type="match status" value="1"/>
</dbReference>
<name>A0AA39M332_9BILA</name>
<dbReference type="Proteomes" id="UP001175271">
    <property type="component" value="Unassembled WGS sequence"/>
</dbReference>
<evidence type="ECO:0000256" key="3">
    <source>
        <dbReference type="SAM" id="MobiDB-lite"/>
    </source>
</evidence>
<dbReference type="Pfam" id="PF10545">
    <property type="entry name" value="MADF_DNA_bdg"/>
    <property type="match status" value="1"/>
</dbReference>
<reference evidence="5" key="1">
    <citation type="submission" date="2023-06" db="EMBL/GenBank/DDBJ databases">
        <title>Genomic analysis of the entomopathogenic nematode Steinernema hermaphroditum.</title>
        <authorList>
            <person name="Schwarz E.M."/>
            <person name="Heppert J.K."/>
            <person name="Baniya A."/>
            <person name="Schwartz H.T."/>
            <person name="Tan C.-H."/>
            <person name="Antoshechkin I."/>
            <person name="Sternberg P.W."/>
            <person name="Goodrich-Blair H."/>
            <person name="Dillman A.R."/>
        </authorList>
    </citation>
    <scope>NUCLEOTIDE SEQUENCE</scope>
    <source>
        <strain evidence="5">PS9179</strain>
        <tissue evidence="5">Whole animal</tissue>
    </source>
</reference>
<comment type="caution">
    <text evidence="5">The sequence shown here is derived from an EMBL/GenBank/DDBJ whole genome shotgun (WGS) entry which is preliminary data.</text>
</comment>
<comment type="cofactor">
    <cofactor evidence="1">
        <name>a divalent metal cation</name>
        <dbReference type="ChEBI" id="CHEBI:60240"/>
    </cofactor>
</comment>